<comment type="caution">
    <text evidence="2">The sequence shown here is derived from an EMBL/GenBank/DDBJ whole genome shotgun (WGS) entry which is preliminary data.</text>
</comment>
<name>A0AAV9TXF4_9PEZI</name>
<proteinExistence type="predicted"/>
<dbReference type="AlphaFoldDB" id="A0AAV9TXF4"/>
<dbReference type="PANTHER" id="PTHR35759:SF1">
    <property type="entry name" value="OS07G0673000 PROTEIN"/>
    <property type="match status" value="1"/>
</dbReference>
<dbReference type="EMBL" id="JAVHNQ010000017">
    <property type="protein sequence ID" value="KAK6330442.1"/>
    <property type="molecule type" value="Genomic_DNA"/>
</dbReference>
<reference evidence="2 3" key="1">
    <citation type="submission" date="2019-10" db="EMBL/GenBank/DDBJ databases">
        <authorList>
            <person name="Palmer J.M."/>
        </authorList>
    </citation>
    <scope>NUCLEOTIDE SEQUENCE [LARGE SCALE GENOMIC DNA]</scope>
    <source>
        <strain evidence="2 3">TWF696</strain>
    </source>
</reference>
<evidence type="ECO:0000313" key="2">
    <source>
        <dbReference type="EMBL" id="KAK6330442.1"/>
    </source>
</evidence>
<feature type="chain" id="PRO_5043676211" evidence="1">
    <location>
        <begin position="16"/>
        <end position="264"/>
    </location>
</feature>
<protein>
    <submittedName>
        <fullName evidence="2">Uncharacterized protein</fullName>
    </submittedName>
</protein>
<keyword evidence="1" id="KW-0732">Signal</keyword>
<dbReference type="PANTHER" id="PTHR35759">
    <property type="entry name" value="BNAA09G03860D PROTEIN"/>
    <property type="match status" value="1"/>
</dbReference>
<gene>
    <name evidence="2" type="ORF">TWF696_003334</name>
</gene>
<dbReference type="Proteomes" id="UP001375240">
    <property type="component" value="Unassembled WGS sequence"/>
</dbReference>
<accession>A0AAV9TXF4</accession>
<evidence type="ECO:0000256" key="1">
    <source>
        <dbReference type="SAM" id="SignalP"/>
    </source>
</evidence>
<organism evidence="2 3">
    <name type="scientific">Orbilia brochopaga</name>
    <dbReference type="NCBI Taxonomy" id="3140254"/>
    <lineage>
        <taxon>Eukaryota</taxon>
        <taxon>Fungi</taxon>
        <taxon>Dikarya</taxon>
        <taxon>Ascomycota</taxon>
        <taxon>Pezizomycotina</taxon>
        <taxon>Orbiliomycetes</taxon>
        <taxon>Orbiliales</taxon>
        <taxon>Orbiliaceae</taxon>
        <taxon>Orbilia</taxon>
    </lineage>
</organism>
<evidence type="ECO:0000313" key="3">
    <source>
        <dbReference type="Proteomes" id="UP001375240"/>
    </source>
</evidence>
<feature type="signal peptide" evidence="1">
    <location>
        <begin position="1"/>
        <end position="15"/>
    </location>
</feature>
<sequence length="264" mass="29443">MKTLVLVAITSTVFASPIPPSKFYSHADASTFPGDAFLRALASASAPTFAGKIPLPATSTTARRHLAEFRTATLALNITHPVRFLDESRQFQYPAFNNMQCELEKDGNGVLPFATDTTLGLYFEGLFQMIPIWTKDEIKLSRFDLFHAHLFANPRTKTAGLVFHAKEYPADDADTFPFNLGFCQLGSNLTFVDKVMRRRNIVWTIDAKDRTSLWWIDMGIKTGDQAVDEVTGGAPFYTLYEDSLGHVVADFYYLEGLSLGVSLY</sequence>
<keyword evidence="3" id="KW-1185">Reference proteome</keyword>